<dbReference type="Proteomes" id="UP001445335">
    <property type="component" value="Unassembled WGS sequence"/>
</dbReference>
<reference evidence="4 5" key="1">
    <citation type="journal article" date="2024" name="Nat. Commun.">
        <title>Phylogenomics reveals the evolutionary origins of lichenization in chlorophyte algae.</title>
        <authorList>
            <person name="Puginier C."/>
            <person name="Libourel C."/>
            <person name="Otte J."/>
            <person name="Skaloud P."/>
            <person name="Haon M."/>
            <person name="Grisel S."/>
            <person name="Petersen M."/>
            <person name="Berrin J.G."/>
            <person name="Delaux P.M."/>
            <person name="Dal Grande F."/>
            <person name="Keller J."/>
        </authorList>
    </citation>
    <scope>NUCLEOTIDE SEQUENCE [LARGE SCALE GENOMIC DNA]</scope>
    <source>
        <strain evidence="4 5">SAG 245.80</strain>
    </source>
</reference>
<gene>
    <name evidence="4" type="ORF">WJX81_005043</name>
</gene>
<keyword evidence="3" id="KW-0812">Transmembrane</keyword>
<dbReference type="InterPro" id="IPR001619">
    <property type="entry name" value="Sec1-like"/>
</dbReference>
<dbReference type="EMBL" id="JALJOU010000003">
    <property type="protein sequence ID" value="KAK9845380.1"/>
    <property type="molecule type" value="Genomic_DNA"/>
</dbReference>
<keyword evidence="3" id="KW-1133">Transmembrane helix</keyword>
<dbReference type="PANTHER" id="PTHR11679">
    <property type="entry name" value="VESICLE PROTEIN SORTING-ASSOCIATED"/>
    <property type="match status" value="1"/>
</dbReference>
<evidence type="ECO:0000256" key="1">
    <source>
        <dbReference type="ARBA" id="ARBA00009884"/>
    </source>
</evidence>
<organism evidence="4 5">
    <name type="scientific">Elliptochloris bilobata</name>
    <dbReference type="NCBI Taxonomy" id="381761"/>
    <lineage>
        <taxon>Eukaryota</taxon>
        <taxon>Viridiplantae</taxon>
        <taxon>Chlorophyta</taxon>
        <taxon>core chlorophytes</taxon>
        <taxon>Trebouxiophyceae</taxon>
        <taxon>Trebouxiophyceae incertae sedis</taxon>
        <taxon>Elliptochloris clade</taxon>
        <taxon>Elliptochloris</taxon>
    </lineage>
</organism>
<evidence type="ECO:0000256" key="3">
    <source>
        <dbReference type="SAM" id="Phobius"/>
    </source>
</evidence>
<accession>A0AAW1SHK3</accession>
<proteinExistence type="inferred from homology"/>
<keyword evidence="5" id="KW-1185">Reference proteome</keyword>
<feature type="transmembrane region" description="Helical" evidence="3">
    <location>
        <begin position="719"/>
        <end position="737"/>
    </location>
</feature>
<evidence type="ECO:0000313" key="4">
    <source>
        <dbReference type="EMBL" id="KAK9845380.1"/>
    </source>
</evidence>
<evidence type="ECO:0000313" key="5">
    <source>
        <dbReference type="Proteomes" id="UP001445335"/>
    </source>
</evidence>
<dbReference type="AlphaFoldDB" id="A0AAW1SHK3"/>
<protein>
    <submittedName>
        <fullName evidence="4">Uncharacterized protein</fullName>
    </submittedName>
</protein>
<feature type="region of interest" description="Disordered" evidence="2">
    <location>
        <begin position="599"/>
        <end position="618"/>
    </location>
</feature>
<comment type="caution">
    <text evidence="4">The sequence shown here is derived from an EMBL/GenBank/DDBJ whole genome shotgun (WGS) entry which is preliminary data.</text>
</comment>
<keyword evidence="3" id="KW-0472">Membrane</keyword>
<evidence type="ECO:0000256" key="2">
    <source>
        <dbReference type="SAM" id="MobiDB-lite"/>
    </source>
</evidence>
<dbReference type="SUPFAM" id="SSF56815">
    <property type="entry name" value="Sec1/munc18-like (SM) proteins"/>
    <property type="match status" value="1"/>
</dbReference>
<dbReference type="InterPro" id="IPR036045">
    <property type="entry name" value="Sec1-like_sf"/>
</dbReference>
<dbReference type="GO" id="GO:0016192">
    <property type="term" value="P:vesicle-mediated transport"/>
    <property type="evidence" value="ECO:0007669"/>
    <property type="project" value="InterPro"/>
</dbReference>
<comment type="similarity">
    <text evidence="1">Belongs to the STXBP/unc-18/SEC1 family.</text>
</comment>
<sequence>MEATDLLAASKRALLEVASELSGAVLYADAGAGELLQVGVGLPFLYGLGVMHVCALEGARPSDAVAAALLAGKAPVQRLVLLTTQLLPDTHSAALRTLQAHPQARSCLLLCTLCEDAHAGQPATMLGDSAYSTYAAALREDLADVRARLPDEAARGCPNIAVRHLPLHACVLDSGAFVLPAAGAAAAQARLNGGVAGYGWPQAPVAGAAGLDAPGSAGLRLTAHALVGLGAQLGLRLATFSLGPASRLLGNEVCALPAPPGAGEAAALVLLDRGLDLVGPTAHGDHPLDRAYGCLPRRPAGRARPPRSGRVQWRSCDAVVPLEPGCGAPKAPEGGNQPEAQPAAAAGWDRLGDGGAAQGACLAGSLFSPGDAQAGAWREHLMARSGRDPALFLRKWGREALRKENIKPGLRFKAGAAAPAELAALAASLAAEPGAAVRQRPVLQLLAAASAVLAPEPTARWDRLARQERQLYLLAGEGAGAVAGKLADLFRVAGGARAPGALSLLDALQLAAAGYSLAAELGLRPAPEAPVAAAAVQLAGGGDGAAVAASGPFTAEQERGMRDVLVDAVLQADPHMQLLDWLGAGLAAQLLLRHAGDAGSGQQRADAEDPGGPPGGGEALYEAHALRLAVQDKAEEVLERLRAASSPRGRLRELRRLATHGPGSAPVPLAVQVTARAAAGAPTPDLTHNTASLRGLLKSGLGRLGLVQRPPAPGDYDTVVLFVVVLFVVGGIGLGELRAAREAVAERAAAVAASGGRPPPRVILGGTALLAPDDVVAHLLGA</sequence>
<name>A0AAW1SHK3_9CHLO</name>